<evidence type="ECO:0000313" key="1">
    <source>
        <dbReference type="EMBL" id="SPE78717.1"/>
    </source>
</evidence>
<accession>A0A2N9PEH7</accession>
<evidence type="ECO:0008006" key="3">
    <source>
        <dbReference type="Google" id="ProtNLM"/>
    </source>
</evidence>
<organism evidence="1 2">
    <name type="scientific">Flavobacterium columnare</name>
    <dbReference type="NCBI Taxonomy" id="996"/>
    <lineage>
        <taxon>Bacteria</taxon>
        <taxon>Pseudomonadati</taxon>
        <taxon>Bacteroidota</taxon>
        <taxon>Flavobacteriia</taxon>
        <taxon>Flavobacteriales</taxon>
        <taxon>Flavobacteriaceae</taxon>
        <taxon>Flavobacterium</taxon>
    </lineage>
</organism>
<proteinExistence type="predicted"/>
<dbReference type="RefSeq" id="WP_105197132.1">
    <property type="nucleotide sequence ID" value="NZ_OLKH01000175.1"/>
</dbReference>
<dbReference type="EMBL" id="OLKH01000175">
    <property type="protein sequence ID" value="SPE78717.1"/>
    <property type="molecule type" value="Genomic_DNA"/>
</dbReference>
<sequence length="90" mass="10721">MVYNYQRTLISLYGRGLFLEKKLQAILTVENLLKTNDFKTLSTRNSIESQYKGYYDSRYINIQLIYKWGNSKVNNKNRKGSNEEEKNRTN</sequence>
<name>A0A2N9PEH7_9FLAO</name>
<reference evidence="1 2" key="1">
    <citation type="submission" date="2018-02" db="EMBL/GenBank/DDBJ databases">
        <authorList>
            <person name="Cohen D.B."/>
            <person name="Kent A.D."/>
        </authorList>
    </citation>
    <scope>NUCLEOTIDE SEQUENCE [LARGE SCALE GENOMIC DNA]</scope>
    <source>
        <strain evidence="1">CIP109753</strain>
    </source>
</reference>
<gene>
    <name evidence="1" type="ORF">FLACOL_02735</name>
</gene>
<protein>
    <recommendedName>
        <fullName evidence="3">Outer membrane protein beta-barrel domain-containing protein</fullName>
    </recommendedName>
</protein>
<evidence type="ECO:0000313" key="2">
    <source>
        <dbReference type="Proteomes" id="UP000238180"/>
    </source>
</evidence>
<dbReference type="Proteomes" id="UP000238180">
    <property type="component" value="Unassembled WGS sequence"/>
</dbReference>
<dbReference type="AlphaFoldDB" id="A0A2N9PEH7"/>